<organism evidence="2 3">
    <name type="scientific">Candidatus Accumulibacter phosphatis</name>
    <dbReference type="NCBI Taxonomy" id="327160"/>
    <lineage>
        <taxon>Bacteria</taxon>
        <taxon>Pseudomonadati</taxon>
        <taxon>Pseudomonadota</taxon>
        <taxon>Betaproteobacteria</taxon>
        <taxon>Candidatus Accumulibacter</taxon>
    </lineage>
</organism>
<dbReference type="InterPro" id="IPR052345">
    <property type="entry name" value="Rad_response_metalloprotease"/>
</dbReference>
<comment type="caution">
    <text evidence="2">The sequence shown here is derived from an EMBL/GenBank/DDBJ whole genome shotgun (WGS) entry which is preliminary data.</text>
</comment>
<sequence length="304" mass="34945">MSHKQKQRDTAGAKAAIKVARWIEPWGEARFPVDVDMLAKGCHTMYGRDDPITQVHGAPWKGIDGFLRRNPDNAKEWWITYSTNVLPERQRFTKAHELGHYILHSQQKNEFRCGPDVIIEKDTGEPNIEAQANQFASYLLMPANHVRSRIEKATSTLDLIGELAEKTYGVSLEAMCIRFVELTGERAVLIYWDSGMMRRWSRSEPAKLQRLWLDAPRGCPVEQFVGTLAADPLVRQCPEGQLVPAKLWFKNAPDGEMLREMKHTSDTFERVLSLLIVPRFEARWVRDGEERTFDTYDRFIDGGQ</sequence>
<feature type="domain" description="IrrE N-terminal-like" evidence="1">
    <location>
        <begin position="73"/>
        <end position="179"/>
    </location>
</feature>
<reference evidence="2 3" key="1">
    <citation type="submission" date="2017-09" db="EMBL/GenBank/DDBJ databases">
        <title>Metagenomic Analysis Reveals Denitrifying Candidatus Accumulibacter and Flanking Population as a Source of N2O.</title>
        <authorList>
            <person name="Gao H."/>
            <person name="Mao Y."/>
            <person name="Zhao X."/>
            <person name="Liu W.-T."/>
            <person name="Zhang T."/>
            <person name="Wells G."/>
        </authorList>
    </citation>
    <scope>NUCLEOTIDE SEQUENCE [LARGE SCALE GENOMIC DNA]</scope>
    <source>
        <strain evidence="2">CANDO_2_IC</strain>
    </source>
</reference>
<proteinExistence type="predicted"/>
<dbReference type="PANTHER" id="PTHR43236:SF1">
    <property type="entry name" value="BLL7220 PROTEIN"/>
    <property type="match status" value="1"/>
</dbReference>
<evidence type="ECO:0000313" key="2">
    <source>
        <dbReference type="EMBL" id="MQM31486.1"/>
    </source>
</evidence>
<dbReference type="Gene3D" id="1.10.10.2910">
    <property type="match status" value="1"/>
</dbReference>
<dbReference type="AlphaFoldDB" id="A0A6A7RX38"/>
<name>A0A6A7RX38_9PROT</name>
<gene>
    <name evidence="2" type="ORF">CRU78_13570</name>
</gene>
<dbReference type="Proteomes" id="UP000342300">
    <property type="component" value="Unassembled WGS sequence"/>
</dbReference>
<accession>A0A6A7RX38</accession>
<dbReference type="EMBL" id="PDHS01000324">
    <property type="protein sequence ID" value="MQM31486.1"/>
    <property type="molecule type" value="Genomic_DNA"/>
</dbReference>
<dbReference type="InterPro" id="IPR010359">
    <property type="entry name" value="IrrE_HExxH"/>
</dbReference>
<dbReference type="PANTHER" id="PTHR43236">
    <property type="entry name" value="ANTITOXIN HIGA1"/>
    <property type="match status" value="1"/>
</dbReference>
<protein>
    <recommendedName>
        <fullName evidence="1">IrrE N-terminal-like domain-containing protein</fullName>
    </recommendedName>
</protein>
<evidence type="ECO:0000313" key="3">
    <source>
        <dbReference type="Proteomes" id="UP000342300"/>
    </source>
</evidence>
<evidence type="ECO:0000259" key="1">
    <source>
        <dbReference type="Pfam" id="PF06114"/>
    </source>
</evidence>
<dbReference type="Pfam" id="PF06114">
    <property type="entry name" value="Peptidase_M78"/>
    <property type="match status" value="1"/>
</dbReference>